<dbReference type="EMBL" id="CATOUU010000642">
    <property type="protein sequence ID" value="CAI9936877.1"/>
    <property type="molecule type" value="Genomic_DNA"/>
</dbReference>
<dbReference type="SUPFAM" id="SSF46689">
    <property type="entry name" value="Homeodomain-like"/>
    <property type="match status" value="1"/>
</dbReference>
<evidence type="ECO:0000313" key="3">
    <source>
        <dbReference type="Proteomes" id="UP001642409"/>
    </source>
</evidence>
<reference evidence="2 3" key="2">
    <citation type="submission" date="2024-07" db="EMBL/GenBank/DDBJ databases">
        <authorList>
            <person name="Akdeniz Z."/>
        </authorList>
    </citation>
    <scope>NUCLEOTIDE SEQUENCE [LARGE SCALE GENOMIC DNA]</scope>
</reference>
<sequence length="64" mass="7935">MNNLWSNYEKLMFKNYYLKFDRNFKSYSELLKTKSLNQIKYFFHSVLRLNDNFTQRHSGQVESE</sequence>
<keyword evidence="1" id="KW-0238">DNA-binding</keyword>
<protein>
    <submittedName>
        <fullName evidence="1">Homeobox-like domain superfamily</fullName>
    </submittedName>
    <submittedName>
        <fullName evidence="2">Homeobox-like_domain superfamily</fullName>
    </submittedName>
</protein>
<organism evidence="1">
    <name type="scientific">Hexamita inflata</name>
    <dbReference type="NCBI Taxonomy" id="28002"/>
    <lineage>
        <taxon>Eukaryota</taxon>
        <taxon>Metamonada</taxon>
        <taxon>Diplomonadida</taxon>
        <taxon>Hexamitidae</taxon>
        <taxon>Hexamitinae</taxon>
        <taxon>Hexamita</taxon>
    </lineage>
</organism>
<keyword evidence="1" id="KW-0371">Homeobox</keyword>
<keyword evidence="3" id="KW-1185">Reference proteome</keyword>
<accession>A0AA86PE49</accession>
<name>A0AA86PE49_9EUKA</name>
<dbReference type="InterPro" id="IPR009057">
    <property type="entry name" value="Homeodomain-like_sf"/>
</dbReference>
<dbReference type="Proteomes" id="UP001642409">
    <property type="component" value="Unassembled WGS sequence"/>
</dbReference>
<proteinExistence type="predicted"/>
<reference evidence="1" key="1">
    <citation type="submission" date="2023-06" db="EMBL/GenBank/DDBJ databases">
        <authorList>
            <person name="Kurt Z."/>
        </authorList>
    </citation>
    <scope>NUCLEOTIDE SEQUENCE</scope>
</reference>
<dbReference type="AlphaFoldDB" id="A0AA86PE49"/>
<dbReference type="Gene3D" id="1.20.58.1880">
    <property type="match status" value="1"/>
</dbReference>
<dbReference type="GO" id="GO:0003677">
    <property type="term" value="F:DNA binding"/>
    <property type="evidence" value="ECO:0007669"/>
    <property type="project" value="UniProtKB-KW"/>
</dbReference>
<evidence type="ECO:0000313" key="2">
    <source>
        <dbReference type="EMBL" id="CAL6025360.1"/>
    </source>
</evidence>
<dbReference type="EMBL" id="CAXDID020000098">
    <property type="protein sequence ID" value="CAL6025360.1"/>
    <property type="molecule type" value="Genomic_DNA"/>
</dbReference>
<evidence type="ECO:0000313" key="1">
    <source>
        <dbReference type="EMBL" id="CAI9936877.1"/>
    </source>
</evidence>
<comment type="caution">
    <text evidence="1">The sequence shown here is derived from an EMBL/GenBank/DDBJ whole genome shotgun (WGS) entry which is preliminary data.</text>
</comment>
<gene>
    <name evidence="1" type="ORF">HINF_LOCUS24522</name>
    <name evidence="2" type="ORF">HINF_LOCUS30198</name>
</gene>